<gene>
    <name evidence="3" type="ORF">C5F48_13525</name>
</gene>
<evidence type="ECO:0000313" key="4">
    <source>
        <dbReference type="Proteomes" id="UP000241010"/>
    </source>
</evidence>
<dbReference type="InterPro" id="IPR002126">
    <property type="entry name" value="Cadherin-like_dom"/>
</dbReference>
<dbReference type="InterPro" id="IPR010221">
    <property type="entry name" value="VCBS_dom"/>
</dbReference>
<dbReference type="RefSeq" id="WP_111467321.1">
    <property type="nucleotide sequence ID" value="NZ_PZKG01000061.1"/>
</dbReference>
<dbReference type="NCBIfam" id="NF033677">
    <property type="entry name" value="biofilm_BapA_N"/>
    <property type="match status" value="1"/>
</dbReference>
<dbReference type="InterPro" id="IPR013783">
    <property type="entry name" value="Ig-like_fold"/>
</dbReference>
<dbReference type="Gene3D" id="2.60.40.10">
    <property type="entry name" value="Immunoglobulins"/>
    <property type="match status" value="5"/>
</dbReference>
<name>A0A2T4JTI2_9RHOB</name>
<dbReference type="NCBIfam" id="NF012211">
    <property type="entry name" value="tand_rpt_95"/>
    <property type="match status" value="2"/>
</dbReference>
<dbReference type="GO" id="GO:0007156">
    <property type="term" value="P:homophilic cell adhesion via plasma membrane adhesion molecules"/>
    <property type="evidence" value="ECO:0007669"/>
    <property type="project" value="InterPro"/>
</dbReference>
<dbReference type="OrthoDB" id="9773411at2"/>
<comment type="caution">
    <text evidence="3">The sequence shown here is derived from an EMBL/GenBank/DDBJ whole genome shotgun (WGS) entry which is preliminary data.</text>
</comment>
<accession>A0A2T4JTI2</accession>
<dbReference type="InterPro" id="IPR040853">
    <property type="entry name" value="RapA2_cadherin-like"/>
</dbReference>
<reference evidence="3 4" key="1">
    <citation type="submission" date="2018-03" db="EMBL/GenBank/DDBJ databases">
        <title>Cereibacter changlensis.</title>
        <authorList>
            <person name="Meyer T.E."/>
            <person name="Miller S."/>
            <person name="Lodha T."/>
            <person name="Gandham S."/>
            <person name="Chintalapati S."/>
            <person name="Chintalapati V.R."/>
        </authorList>
    </citation>
    <scope>NUCLEOTIDE SEQUENCE [LARGE SCALE GENOMIC DNA]</scope>
    <source>
        <strain evidence="3 4">JA139</strain>
    </source>
</reference>
<dbReference type="Pfam" id="PF17963">
    <property type="entry name" value="Big_9"/>
    <property type="match status" value="1"/>
</dbReference>
<dbReference type="NCBIfam" id="TIGR01965">
    <property type="entry name" value="VCBS_repeat"/>
    <property type="match status" value="7"/>
</dbReference>
<organism evidence="3 4">
    <name type="scientific">Cereibacter changlensis JA139</name>
    <dbReference type="NCBI Taxonomy" id="1188249"/>
    <lineage>
        <taxon>Bacteria</taxon>
        <taxon>Pseudomonadati</taxon>
        <taxon>Pseudomonadota</taxon>
        <taxon>Alphaproteobacteria</taxon>
        <taxon>Rhodobacterales</taxon>
        <taxon>Paracoccaceae</taxon>
        <taxon>Cereibacter</taxon>
    </lineage>
</organism>
<evidence type="ECO:0000313" key="3">
    <source>
        <dbReference type="EMBL" id="PTE21205.1"/>
    </source>
</evidence>
<dbReference type="InterPro" id="IPR048051">
    <property type="entry name" value="BapA-like_prefix-like"/>
</dbReference>
<proteinExistence type="predicted"/>
<dbReference type="PROSITE" id="PS50268">
    <property type="entry name" value="CADHERIN_2"/>
    <property type="match status" value="3"/>
</dbReference>
<feature type="region of interest" description="Disordered" evidence="1">
    <location>
        <begin position="673"/>
        <end position="694"/>
    </location>
</feature>
<dbReference type="Pfam" id="PF22783">
    <property type="entry name" value="BapA_N"/>
    <property type="match status" value="1"/>
</dbReference>
<keyword evidence="4" id="KW-1185">Reference proteome</keyword>
<dbReference type="Gene3D" id="2.60.40.3440">
    <property type="match status" value="1"/>
</dbReference>
<feature type="domain" description="Cadherin" evidence="2">
    <location>
        <begin position="468"/>
        <end position="567"/>
    </location>
</feature>
<feature type="region of interest" description="Disordered" evidence="1">
    <location>
        <begin position="3575"/>
        <end position="3638"/>
    </location>
</feature>
<feature type="domain" description="Cadherin" evidence="2">
    <location>
        <begin position="135"/>
        <end position="228"/>
    </location>
</feature>
<dbReference type="GO" id="GO:0016020">
    <property type="term" value="C:membrane"/>
    <property type="evidence" value="ECO:0007669"/>
    <property type="project" value="InterPro"/>
</dbReference>
<feature type="domain" description="Cadherin" evidence="2">
    <location>
        <begin position="243"/>
        <end position="341"/>
    </location>
</feature>
<evidence type="ECO:0000256" key="1">
    <source>
        <dbReference type="SAM" id="MobiDB-lite"/>
    </source>
</evidence>
<dbReference type="Pfam" id="PF17803">
    <property type="entry name" value="Cadherin_4"/>
    <property type="match status" value="4"/>
</dbReference>
<dbReference type="Proteomes" id="UP000241010">
    <property type="component" value="Unassembled WGS sequence"/>
</dbReference>
<evidence type="ECO:0000259" key="2">
    <source>
        <dbReference type="PROSITE" id="PS50268"/>
    </source>
</evidence>
<protein>
    <recommendedName>
        <fullName evidence="2">Cadherin domain-containing protein</fullName>
    </recommendedName>
</protein>
<dbReference type="GO" id="GO:0005509">
    <property type="term" value="F:calcium ion binding"/>
    <property type="evidence" value="ECO:0007669"/>
    <property type="project" value="InterPro"/>
</dbReference>
<feature type="region of interest" description="Disordered" evidence="1">
    <location>
        <begin position="128"/>
        <end position="161"/>
    </location>
</feature>
<sequence>MKAAVFLKAQDGDTRAFEGDRIVLDAPSVVQLQLGPEQVARFERDGNDLVLVLEDGTVLVIENFFVQTPEGRNDLVFEDGADVTWWAQYGETWTGFDIAEISDPLIAPLPWWPLAGLLGGVAAAAAAGPSNTDPEAVADPVETPEDTPVSGVVIGRDKDGDDLTYTVTDGPAHGSVVINPDGSYTYTPDPDYYGPDSFEVTVDDGNGGTAVVTVPVTVIGVNDDASISGDASGAVTEAGGVANAETGSPTTGGTLTVADVDTGEAVFKAPDAASLEGVYGDFTFDPETGVWTYTLDNDRPATQALTDGEQATETLEVTSRDGTASETITVTVTGSNDVPVVTDGSGSVTEDVDVDAGLLSTSGTITADDADAGESAFDPATLTFTGSGAPLGALVVGADGNWTFTVDNTLPAVQELAEGDTIVQRWTVTSADGTATSTITVTINGANDLPEISGDDASGAITEAGGVDNADTGSPKTGGTLIISDADSGEAAFREPEAASLEGVYGDFTFDAETGEWSYTIDNDRPATQALTDGEPVTETLEVTCLDGTTSKTITVTVTGSNDVPVVTDDSDAVTEDVDVDADNLLSTSGSITIDDADAGESAFDPDTLTFTGGGAPLGALVVGADGNWTFTVDNRLQAVQELAVGESIVQNWTVKSVDGTATSTITVTINGANDQPEISGDASGDLTEGGAPTATGQLEVADVDLSDDHSWQVEDDGAGSYGELTIDGAGAWTYTLDPDNPAVGKLGEGKKLTETFTVQVSDGKGGTDEQVITITITGVNDAPVISTGSDLTATVTELADGDADENSFEHVQTGTITVSDPDAGDTLSVDVAPQGADYLGEFTYGDIDPVTGEIEWSFSVDDSVLDRLGPDDVLIQEYKVTVTDALGAKTTETVTVTINGSNDRPEPEDDVSLIPAGGAAVLDVRSNDADVDEGQSLTVTEVDGQPILPGGSVTLTDGSGSVSLSLDGALRFVPADGVTGAVVVSYKVDDGSGAANATAGAQWVINIASVDITDDASPADAGAPDDVLSSIDDLENVVIGGKAPAGGSVTSLTVSDGVNSVTVPADGITVRPDGTYEVTADLSGLSDGTLTVTAQNEDAGDRSVTTTDTILKDTQTTVAIDPVLIEAGSAPTVTGAGEPGATITLDVNGDSYEVEVDEDGIWSVTLDGPLSGTADITANAVDKYGNTAEADRRVTGVEITDEAPGAEHVLVQESGLPGGSNPGTGQAASSTFVLSSAAALSAVVIGGAVSGGAISGGTKISLAELQTASATPVVVTDANGTLTITGYDGATGVISYTYTLTDTLDSHSDATRNDTIIRKIQVTVIENDGDIRVEQLGVGIVDDAPAAPVNDESVTVTEGGAAVGSASGGANLLANDVLGADGGRVHQITYDNRAGDSTTATVPEGSSVMVETQYGRLTVGSDGSWSYTPLPSLDHDEGDGTVLRDDFTYSTIDGDGDISDSSATQPIVVGDTVPGLGTPENRSIDEASLATGSNPNPGALEVSGSLDLTAGHDSLDVKLTTDSAPAGLEAGGAPLRYVLSADGHTLTADTGAGTDPVFIVRLTDPTSADAGYTFELLRPLDHGVAAIDLTFGVEVTDADGDKDTAEFTVTVADDVPESTVRLEMDEDGDGVSYNISADATAQNTVVLQDGQTLTGVPQPDGSVQYQTEHGFVTISASGVFDFVPAANFSGDEVFVVRTTDDDAGRVDVTVTVAVTPVADAPTVSADDRTIGTVEDTAVALGLNRPIITDAGTGDGNNPRSEALGLITLSGLPAGTTLLWGSESLAVDASGTVSISLSDYAGAQLPGDPDASMTVAEFEALQVLPPANASANFEVTYSVTSYEVDGGGAPIGAGATSSAKVMVYVQADTDPATLVFDTTVDAVAVDNADAIVFDGNTVADVTLKEDTTFDLSQLLSASFADLDGSEIRSITITNNADSVIMVAGEPLAVGASVTIPAGLLSGSTDGLPQISIGGPRDFSGDLEGITVTLNAQDKDADGYLDGAVVVPGVADGLPEADRTDNSVTLNLYVTPVADDVVAEDAQGEEYSQIAFLAGVGLSDTSAGTGGTEVITAISFEVPDGWQVTASAVENAAATGAVIDHAGSTYTISFTSGTEAEREAYLDGFTILPPAHDSRDAAIELQISTRDSAVVNGDAVENEKTATHTIDVTVTPVAEKTTGDTDDNGSADVGMTPGFLYETPAEEDTWFALNSDGFSPAAGWSNEDAGEETYARLEPMQVLLDGTTTPAIGSQFRWTEGGEQKVAVFNGTTIDVPVSALGTLEFQAAENFSGQFTIKVQAYTVDTDDDGDATSTAVSGEAFLTNVLITPSADEVTLSLVARTQGDEDTSIPLTIHPTSSDPSETFNVTISDIPDGAVLTYNGVELVLTGGSVTIEDFDSSAPLSILPPPDSNETIDLTVSSVSVDRMEVRDPEGGTKVYTDISDPITLGISIDVRGVADEAEVTATPQTYVEGNLDDGAGVLLSELVSVDRTDIDGSETLTVQVTGLPEGFGLNHGTLLTGPGITGEDRIWALSEAQLETAGLTVPANFSGSVAFSVIPVTTEDDGASRTGTAHPVSFTVTPTPEATVTTGVTLVEDALQPLTLGIVPQNGDADEILEAVLIRVSDVEAGEFSLFLGAAGSEVPLAEAGLMIVQQGGVDYYQLTGEQVAQLSAQGAPHLDGALGGFDLLYKITDPGDGTVDPVTSDWTPGRFELSASPATDQPELSIGSITTDGGSVNETAVTVAEGGEQVTVNLNVASPDSDGSEAVIRVIIEGVPAGVAVEGAELAGDGLWLLIYEGGSGPTLNDAGGLTLPVVFTVSEWAGGIEDAPIRITVQTQDRGNEDQPGTEVLSDTIEWSLTTTFEPGSAGQAPVIDVWDYTDARATEDASFTLSEMIEAQVTAQDNIPAILTIALSGLPDQTTVTGMVSTIVNGAQVWTASVITEAGDTPADVQAKLDALMDSIEITPAADANDNNLDAPFSFDAVLTSTSLAGGRPNAASVEPEIPVTPVTDPAAIAIVLGAADADGLLTEGDSEIPLSVTVSNPADGASGMIEGGLLYLQIGGSNGSGVLTLDGEPVTAQTVSGVEGIPDGAYYVIDGVTLGSPLDLVFTPDAMVAGELTVDAWVRNIETGATAITSTGNVTLPVAITNDGASLQNPGPISGIEASASNRGSLIELNLGLAANDADGSEIITKVLLSNLPEGFLIYTGTSQADATMATNAGGVGGLNTWVLLGEGGSLPPYIALLPPKHWSGTLDDLTLIVTSGETALSQERVDELQIGPVTVTPVADGIELTPTNSFGREGDIVPLNLNASMADFKDASVDGAPDGSVESVTLALRGLGEHASFYIGTTIVTSGISYDAGTDTYTLTELSQSDVDGLGVRQAASALTDTDAGETGVQIEVTAHTRDGSDVSDTAQSTVTLNLNAQLPTTGDDRGAKGLIWTGKAIDGLAGEDTVQFRYGESLTGAELAQRLRNIETLDLGIEGRNAITDLTPDQVLAMTDSDNRQTITGSTEDEVSLSGDWTDLGNGSYSGIGAGGVEVVLTVENVTVNMAVSGFSAMMMSFAAPEEQSFGLASIEQEQPSGEAPAPSASDPVSYEELLMSDPESEDLLAGLPEEKAEPVGGGEAASEPDPSDATSGALLAQTLEDELNAASLHEV</sequence>
<dbReference type="EMBL" id="PZKG01000061">
    <property type="protein sequence ID" value="PTE21205.1"/>
    <property type="molecule type" value="Genomic_DNA"/>
</dbReference>